<feature type="compositionally biased region" description="Basic and acidic residues" evidence="1">
    <location>
        <begin position="304"/>
        <end position="329"/>
    </location>
</feature>
<feature type="compositionally biased region" description="Basic and acidic residues" evidence="1">
    <location>
        <begin position="337"/>
        <end position="351"/>
    </location>
</feature>
<dbReference type="Proteomes" id="UP001201980">
    <property type="component" value="Unassembled WGS sequence"/>
</dbReference>
<feature type="region of interest" description="Disordered" evidence="1">
    <location>
        <begin position="248"/>
        <end position="270"/>
    </location>
</feature>
<feature type="region of interest" description="Disordered" evidence="1">
    <location>
        <begin position="81"/>
        <end position="139"/>
    </location>
</feature>
<feature type="region of interest" description="Disordered" evidence="1">
    <location>
        <begin position="392"/>
        <end position="447"/>
    </location>
</feature>
<feature type="region of interest" description="Disordered" evidence="1">
    <location>
        <begin position="56"/>
        <end position="75"/>
    </location>
</feature>
<feature type="compositionally biased region" description="Basic residues" evidence="1">
    <location>
        <begin position="411"/>
        <end position="426"/>
    </location>
</feature>
<protein>
    <submittedName>
        <fullName evidence="3">Uncharacterized protein</fullName>
    </submittedName>
</protein>
<organism evidence="3 4">
    <name type="scientific">Zalerion maritima</name>
    <dbReference type="NCBI Taxonomy" id="339359"/>
    <lineage>
        <taxon>Eukaryota</taxon>
        <taxon>Fungi</taxon>
        <taxon>Dikarya</taxon>
        <taxon>Ascomycota</taxon>
        <taxon>Pezizomycotina</taxon>
        <taxon>Sordariomycetes</taxon>
        <taxon>Lulworthiomycetidae</taxon>
        <taxon>Lulworthiales</taxon>
        <taxon>Lulworthiaceae</taxon>
        <taxon>Zalerion</taxon>
    </lineage>
</organism>
<feature type="compositionally biased region" description="Polar residues" evidence="1">
    <location>
        <begin position="185"/>
        <end position="207"/>
    </location>
</feature>
<reference evidence="3" key="1">
    <citation type="submission" date="2022-07" db="EMBL/GenBank/DDBJ databases">
        <title>Draft genome sequence of Zalerion maritima ATCC 34329, a (micro)plastics degrading marine fungus.</title>
        <authorList>
            <person name="Paco A."/>
            <person name="Goncalves M.F.M."/>
            <person name="Rocha-Santos T.A.P."/>
            <person name="Alves A."/>
        </authorList>
    </citation>
    <scope>NUCLEOTIDE SEQUENCE</scope>
    <source>
        <strain evidence="3">ATCC 34329</strain>
    </source>
</reference>
<name>A0AAD5RVT4_9PEZI</name>
<dbReference type="EMBL" id="JAKWBI020000049">
    <property type="protein sequence ID" value="KAJ2904600.1"/>
    <property type="molecule type" value="Genomic_DNA"/>
</dbReference>
<evidence type="ECO:0000256" key="2">
    <source>
        <dbReference type="SAM" id="Phobius"/>
    </source>
</evidence>
<feature type="region of interest" description="Disordered" evidence="1">
    <location>
        <begin position="286"/>
        <end position="351"/>
    </location>
</feature>
<proteinExistence type="predicted"/>
<feature type="region of interest" description="Disordered" evidence="1">
    <location>
        <begin position="161"/>
        <end position="221"/>
    </location>
</feature>
<feature type="compositionally biased region" description="Polar residues" evidence="1">
    <location>
        <begin position="86"/>
        <end position="102"/>
    </location>
</feature>
<accession>A0AAD5RVT4</accession>
<feature type="compositionally biased region" description="Pro residues" evidence="1">
    <location>
        <begin position="167"/>
        <end position="177"/>
    </location>
</feature>
<sequence length="447" mass="49746">MAPFPSGQESVSLVNRGLSWSERSGSDKFGVIATAVIVPAVLGICLYWGLKKAKTDRDVDKQDVGTEFPKSQPSVLKLQLPERPTQEIQRQPSGASQYQRAQPAQHPPKSILKNSIPAAAERPRSQSTPPSQPSPTLKPTIRQVQSSFGSAPQVFLRPGHFQNHALFPPPPPPPPQQPQAFAPGLQTQHSQQPFATSYQTAPFTQQPPLGLHPPTPGFLRRAMQHPVGAPVALSQCPRVQYSSKPQDRVLVPGKTRDGFPPAEKYVRPRQPSSLWQRLRCKLSPGYAETVESSNPSLPRFHSKSQKEYLERPASRDSGHKPPITNHREPLGLAVQQREYRAVDRKQQRKERLLPMDAPQDSAGIMDFMEERTEVGSQHGGHNNRYRTRASSVAFPTLPRHSPAARPFSSRHPYRSRLRSPTPHRNRISAIRGPVPAGRRKRHAGDHP</sequence>
<keyword evidence="4" id="KW-1185">Reference proteome</keyword>
<keyword evidence="2" id="KW-1133">Transmembrane helix</keyword>
<gene>
    <name evidence="3" type="ORF">MKZ38_007579</name>
</gene>
<comment type="caution">
    <text evidence="3">The sequence shown here is derived from an EMBL/GenBank/DDBJ whole genome shotgun (WGS) entry which is preliminary data.</text>
</comment>
<keyword evidence="2" id="KW-0472">Membrane</keyword>
<feature type="transmembrane region" description="Helical" evidence="2">
    <location>
        <begin position="29"/>
        <end position="50"/>
    </location>
</feature>
<dbReference type="AlphaFoldDB" id="A0AAD5RVT4"/>
<evidence type="ECO:0000313" key="3">
    <source>
        <dbReference type="EMBL" id="KAJ2904600.1"/>
    </source>
</evidence>
<evidence type="ECO:0000256" key="1">
    <source>
        <dbReference type="SAM" id="MobiDB-lite"/>
    </source>
</evidence>
<evidence type="ECO:0000313" key="4">
    <source>
        <dbReference type="Proteomes" id="UP001201980"/>
    </source>
</evidence>
<keyword evidence="2" id="KW-0812">Transmembrane</keyword>
<feature type="compositionally biased region" description="Basic residues" evidence="1">
    <location>
        <begin position="437"/>
        <end position="447"/>
    </location>
</feature>